<organism evidence="1 2">
    <name type="scientific">Lancefieldella parvula</name>
    <dbReference type="NCBI Taxonomy" id="1382"/>
    <lineage>
        <taxon>Bacteria</taxon>
        <taxon>Bacillati</taxon>
        <taxon>Actinomycetota</taxon>
        <taxon>Coriobacteriia</taxon>
        <taxon>Coriobacteriales</taxon>
        <taxon>Atopobiaceae</taxon>
        <taxon>Lancefieldella</taxon>
    </lineage>
</organism>
<name>A0A9D5X4C3_9ACTN</name>
<comment type="caution">
    <text evidence="1">The sequence shown here is derived from an EMBL/GenBank/DDBJ whole genome shotgun (WGS) entry which is preliminary data.</text>
</comment>
<dbReference type="EMBL" id="JABZGU010000150">
    <property type="protein sequence ID" value="MBF4803265.1"/>
    <property type="molecule type" value="Genomic_DNA"/>
</dbReference>
<reference evidence="1" key="1">
    <citation type="submission" date="2020-04" db="EMBL/GenBank/DDBJ databases">
        <title>Deep metagenomics examines the oral microbiome during advanced dental caries in children, revealing novel taxa and co-occurrences with host molecules.</title>
        <authorList>
            <person name="Baker J.L."/>
            <person name="Morton J.T."/>
            <person name="Dinis M."/>
            <person name="Alvarez R."/>
            <person name="Tran N.C."/>
            <person name="Knight R."/>
            <person name="Edlund A."/>
        </authorList>
    </citation>
    <scope>NUCLEOTIDE SEQUENCE</scope>
    <source>
        <strain evidence="1">JCVI_3_bin.11</strain>
    </source>
</reference>
<proteinExistence type="predicted"/>
<accession>A0A9D5X4C3</accession>
<sequence length="102" mass="11460">MADFTFEVDGTTYELLYAEKRVEMAETAMGNKSIISVFTAQPTLRETKTIFAYGIRESGQSAWVNPTQAIELAGKYLQEHGYAQMIEAVSDSLMKDCGFLFR</sequence>
<evidence type="ECO:0000313" key="1">
    <source>
        <dbReference type="EMBL" id="MBF4803265.1"/>
    </source>
</evidence>
<dbReference type="AlphaFoldDB" id="A0A9D5X4C3"/>
<dbReference type="Proteomes" id="UP000787322">
    <property type="component" value="Unassembled WGS sequence"/>
</dbReference>
<protein>
    <recommendedName>
        <fullName evidence="3">Phage protein</fullName>
    </recommendedName>
</protein>
<evidence type="ECO:0000313" key="2">
    <source>
        <dbReference type="Proteomes" id="UP000787322"/>
    </source>
</evidence>
<evidence type="ECO:0008006" key="3">
    <source>
        <dbReference type="Google" id="ProtNLM"/>
    </source>
</evidence>
<gene>
    <name evidence="1" type="ORF">HXK24_05560</name>
</gene>